<sequence>MTVSTTIKDEDLARILARIRINTRISSPQLCPITKIQETVPAENIRLGNLDLEAQIAKCIEQLPPDYIVSDDEEEVQPEEPNEERRARNAQYERKGERSWRKPTANWQRPQGVTLIYSRNQPFRNQHHYLHLNFHHHQHRYEITTWKT</sequence>
<evidence type="ECO:0000313" key="3">
    <source>
        <dbReference type="RefSeq" id="XP_022817961.1"/>
    </source>
</evidence>
<organism evidence="2 3">
    <name type="scientific">Spodoptera litura</name>
    <name type="common">Asian cotton leafworm</name>
    <dbReference type="NCBI Taxonomy" id="69820"/>
    <lineage>
        <taxon>Eukaryota</taxon>
        <taxon>Metazoa</taxon>
        <taxon>Ecdysozoa</taxon>
        <taxon>Arthropoda</taxon>
        <taxon>Hexapoda</taxon>
        <taxon>Insecta</taxon>
        <taxon>Pterygota</taxon>
        <taxon>Neoptera</taxon>
        <taxon>Endopterygota</taxon>
        <taxon>Lepidoptera</taxon>
        <taxon>Glossata</taxon>
        <taxon>Ditrysia</taxon>
        <taxon>Noctuoidea</taxon>
        <taxon>Noctuidae</taxon>
        <taxon>Amphipyrinae</taxon>
        <taxon>Spodoptera</taxon>
    </lineage>
</organism>
<proteinExistence type="predicted"/>
<evidence type="ECO:0000256" key="1">
    <source>
        <dbReference type="SAM" id="MobiDB-lite"/>
    </source>
</evidence>
<dbReference type="Proteomes" id="UP000301870">
    <property type="component" value="Chromosome 11"/>
</dbReference>
<keyword evidence="2" id="KW-1185">Reference proteome</keyword>
<dbReference type="KEGG" id="sliu:111350566"/>
<feature type="compositionally biased region" description="Basic and acidic residues" evidence="1">
    <location>
        <begin position="83"/>
        <end position="100"/>
    </location>
</feature>
<accession>A0A9J7IJW5</accession>
<gene>
    <name evidence="3" type="primary">LOC111350566</name>
</gene>
<protein>
    <submittedName>
        <fullName evidence="3">Uncharacterized protein LOC111350566</fullName>
    </submittedName>
</protein>
<dbReference type="GeneID" id="111350566"/>
<evidence type="ECO:0000313" key="2">
    <source>
        <dbReference type="Proteomes" id="UP000301870"/>
    </source>
</evidence>
<dbReference type="AlphaFoldDB" id="A0A9J7IJW5"/>
<name>A0A9J7IJW5_SPOLT</name>
<dbReference type="RefSeq" id="XP_022817961.1">
    <property type="nucleotide sequence ID" value="XM_022962193.1"/>
</dbReference>
<reference evidence="3" key="1">
    <citation type="submission" date="2025-08" db="UniProtKB">
        <authorList>
            <consortium name="RefSeq"/>
        </authorList>
    </citation>
    <scope>IDENTIFICATION</scope>
    <source>
        <strain evidence="3">Ishihara</strain>
        <tissue evidence="3">Whole body</tissue>
    </source>
</reference>
<feature type="region of interest" description="Disordered" evidence="1">
    <location>
        <begin position="70"/>
        <end position="103"/>
    </location>
</feature>
<feature type="compositionally biased region" description="Acidic residues" evidence="1">
    <location>
        <begin position="70"/>
        <end position="82"/>
    </location>
</feature>